<feature type="transmembrane region" description="Helical" evidence="6">
    <location>
        <begin position="512"/>
        <end position="533"/>
    </location>
</feature>
<feature type="transmembrane region" description="Helical" evidence="6">
    <location>
        <begin position="260"/>
        <end position="283"/>
    </location>
</feature>
<evidence type="ECO:0000256" key="5">
    <source>
        <dbReference type="SAM" id="MobiDB-lite"/>
    </source>
</evidence>
<keyword evidence="3 6" id="KW-1133">Transmembrane helix</keyword>
<gene>
    <name evidence="8" type="primary">TPHA0N01950</name>
    <name evidence="8" type="ordered locus">TPHA_0N01950</name>
</gene>
<reference evidence="8 9" key="1">
    <citation type="journal article" date="2011" name="Proc. Natl. Acad. Sci. U.S.A.">
        <title>Evolutionary erosion of yeast sex chromosomes by mating-type switching accidents.</title>
        <authorList>
            <person name="Gordon J.L."/>
            <person name="Armisen D."/>
            <person name="Proux-Wera E."/>
            <person name="Oheigeartaigh S.S."/>
            <person name="Byrne K.P."/>
            <person name="Wolfe K.H."/>
        </authorList>
    </citation>
    <scope>NUCLEOTIDE SEQUENCE [LARGE SCALE GENOMIC DNA]</scope>
    <source>
        <strain evidence="9">ATCC 24235 / CBS 4417 / NBRC 1672 / NRRL Y-8282 / UCD 70-5</strain>
    </source>
</reference>
<dbReference type="AlphaFoldDB" id="G8C1E8"/>
<dbReference type="OMA" id="LIHRIAC"/>
<name>G8C1E8_TETPH</name>
<dbReference type="InterPro" id="IPR020846">
    <property type="entry name" value="MFS_dom"/>
</dbReference>
<dbReference type="PANTHER" id="PTHR23508">
    <property type="entry name" value="CARBOXYLIC ACID TRANSPORTER PROTEIN HOMOLOG"/>
    <property type="match status" value="1"/>
</dbReference>
<keyword evidence="9" id="KW-1185">Reference proteome</keyword>
<dbReference type="KEGG" id="tpf:TPHA_0N01950"/>
<evidence type="ECO:0000256" key="6">
    <source>
        <dbReference type="SAM" id="Phobius"/>
    </source>
</evidence>
<feature type="transmembrane region" description="Helical" evidence="6">
    <location>
        <begin position="157"/>
        <end position="176"/>
    </location>
</feature>
<dbReference type="Pfam" id="PF07690">
    <property type="entry name" value="MFS_1"/>
    <property type="match status" value="1"/>
</dbReference>
<keyword evidence="4 6" id="KW-0472">Membrane</keyword>
<dbReference type="SUPFAM" id="SSF103473">
    <property type="entry name" value="MFS general substrate transporter"/>
    <property type="match status" value="1"/>
</dbReference>
<evidence type="ECO:0000313" key="8">
    <source>
        <dbReference type="EMBL" id="CCE65976.1"/>
    </source>
</evidence>
<feature type="transmembrane region" description="Helical" evidence="6">
    <location>
        <begin position="384"/>
        <end position="403"/>
    </location>
</feature>
<dbReference type="eggNOG" id="KOG0252">
    <property type="taxonomic scope" value="Eukaryota"/>
</dbReference>
<dbReference type="RefSeq" id="XP_003688410.1">
    <property type="nucleotide sequence ID" value="XM_003688362.1"/>
</dbReference>
<accession>G8C1E8</accession>
<dbReference type="Gene3D" id="1.20.1250.20">
    <property type="entry name" value="MFS general substrate transporter like domains"/>
    <property type="match status" value="1"/>
</dbReference>
<dbReference type="GeneID" id="11532129"/>
<comment type="subcellular location">
    <subcellularLocation>
        <location evidence="1">Membrane</location>
        <topology evidence="1">Multi-pass membrane protein</topology>
    </subcellularLocation>
</comment>
<feature type="transmembrane region" description="Helical" evidence="6">
    <location>
        <begin position="188"/>
        <end position="208"/>
    </location>
</feature>
<evidence type="ECO:0000256" key="3">
    <source>
        <dbReference type="ARBA" id="ARBA00022989"/>
    </source>
</evidence>
<dbReference type="GO" id="GO:0046943">
    <property type="term" value="F:carboxylic acid transmembrane transporter activity"/>
    <property type="evidence" value="ECO:0007669"/>
    <property type="project" value="TreeGrafter"/>
</dbReference>
<evidence type="ECO:0000313" key="9">
    <source>
        <dbReference type="Proteomes" id="UP000005666"/>
    </source>
</evidence>
<feature type="transmembrane region" description="Helical" evidence="6">
    <location>
        <begin position="228"/>
        <end position="248"/>
    </location>
</feature>
<evidence type="ECO:0000256" key="1">
    <source>
        <dbReference type="ARBA" id="ARBA00004141"/>
    </source>
</evidence>
<dbReference type="InterPro" id="IPR011701">
    <property type="entry name" value="MFS"/>
</dbReference>
<feature type="region of interest" description="Disordered" evidence="5">
    <location>
        <begin position="564"/>
        <end position="601"/>
    </location>
</feature>
<dbReference type="GO" id="GO:0005886">
    <property type="term" value="C:plasma membrane"/>
    <property type="evidence" value="ECO:0007669"/>
    <property type="project" value="TreeGrafter"/>
</dbReference>
<protein>
    <recommendedName>
        <fullName evidence="7">Major facilitator superfamily (MFS) profile domain-containing protein</fullName>
    </recommendedName>
</protein>
<sequence length="601" mass="67349">MLDNGDKHIKNPVFRDIPLNYKEFKQYYFEQQYHELFFLRKDARKYEDDLGDVTMEMSDDESATSIITKKNKEITEVNEIDCDNEVENKSSDAIRSVNNEKNHSFLKRFIPELDHRHWTIFTAGGGVFSDSYISSAFSNVNVCLKRIYGTAYYESKAISVVSSINFAGTVFGMLFYGYLADTYGRKRAMLLGTSTLILFVILCAGAWGINTTDTHPGGLFEALAVYRFFIGISIGSEYSVNAAAAAEASNALPKESRSRYYIWFTDTTAVAGGIIAGCVPLVLTWICGEAHMTPIWRITVGLGAIAPCSFFIMRLKYKESEQFKTTKFKKIPPYGLIFKFYWFRTGMMSLLWFFFDFVAYSFATYLTIILDMILGDNPSLVQDFGWSIVFRLFSVPGAVYGAYLADMIGPRNAMAIFWFLEGIFSFIIAAEFTYLRSHLAGFIILYGLFTASSSFGPGCNISLLAAKMHPTPLRGQLYGFAAAVGKVGAFVGSYVFPIIIKKAGGSDTVTGLVTPFYISAGLCCGCGILTFFFMPPFDPESMIDEDNKFIQYLDSQGYDISNLGEAKSNEAKSNEDESNEDEISMVTLKNHENNELKKDRE</sequence>
<dbReference type="STRING" id="1071381.G8C1E8"/>
<dbReference type="InterPro" id="IPR036259">
    <property type="entry name" value="MFS_trans_sf"/>
</dbReference>
<evidence type="ECO:0000256" key="4">
    <source>
        <dbReference type="ARBA" id="ARBA00023136"/>
    </source>
</evidence>
<dbReference type="HOGENOM" id="CLU_001265_46_12_1"/>
<dbReference type="EMBL" id="HE612869">
    <property type="protein sequence ID" value="CCE65976.1"/>
    <property type="molecule type" value="Genomic_DNA"/>
</dbReference>
<feature type="compositionally biased region" description="Basic and acidic residues" evidence="5">
    <location>
        <begin position="589"/>
        <end position="601"/>
    </location>
</feature>
<proteinExistence type="predicted"/>
<feature type="domain" description="Major facilitator superfamily (MFS) profile" evidence="7">
    <location>
        <begin position="119"/>
        <end position="538"/>
    </location>
</feature>
<dbReference type="OrthoDB" id="2261376at2759"/>
<feature type="transmembrane region" description="Helical" evidence="6">
    <location>
        <begin position="415"/>
        <end position="435"/>
    </location>
</feature>
<keyword evidence="2 6" id="KW-0812">Transmembrane</keyword>
<feature type="transmembrane region" description="Helical" evidence="6">
    <location>
        <begin position="441"/>
        <end position="465"/>
    </location>
</feature>
<dbReference type="PANTHER" id="PTHR23508:SF10">
    <property type="entry name" value="CARBOXYLIC ACID TRANSPORTER PROTEIN HOMOLOG"/>
    <property type="match status" value="1"/>
</dbReference>
<dbReference type="Proteomes" id="UP000005666">
    <property type="component" value="Chromosome 14"/>
</dbReference>
<feature type="transmembrane region" description="Helical" evidence="6">
    <location>
        <begin position="477"/>
        <end position="500"/>
    </location>
</feature>
<feature type="transmembrane region" description="Helical" evidence="6">
    <location>
        <begin position="295"/>
        <end position="315"/>
    </location>
</feature>
<dbReference type="PROSITE" id="PS50850">
    <property type="entry name" value="MFS"/>
    <property type="match status" value="1"/>
</dbReference>
<evidence type="ECO:0000256" key="2">
    <source>
        <dbReference type="ARBA" id="ARBA00022692"/>
    </source>
</evidence>
<organism evidence="8 9">
    <name type="scientific">Tetrapisispora phaffii (strain ATCC 24235 / CBS 4417 / NBRC 1672 / NRRL Y-8282 / UCD 70-5)</name>
    <name type="common">Yeast</name>
    <name type="synonym">Fabospora phaffii</name>
    <dbReference type="NCBI Taxonomy" id="1071381"/>
    <lineage>
        <taxon>Eukaryota</taxon>
        <taxon>Fungi</taxon>
        <taxon>Dikarya</taxon>
        <taxon>Ascomycota</taxon>
        <taxon>Saccharomycotina</taxon>
        <taxon>Saccharomycetes</taxon>
        <taxon>Saccharomycetales</taxon>
        <taxon>Saccharomycetaceae</taxon>
        <taxon>Tetrapisispora</taxon>
    </lineage>
</organism>
<evidence type="ECO:0000259" key="7">
    <source>
        <dbReference type="PROSITE" id="PS50850"/>
    </source>
</evidence>